<dbReference type="CDD" id="cd03257">
    <property type="entry name" value="ABC_NikE_OppD_transporters"/>
    <property type="match status" value="1"/>
</dbReference>
<protein>
    <submittedName>
        <fullName evidence="9">Oligopeptide/dipeptide ABC transporter ATP-binding protein</fullName>
    </submittedName>
</protein>
<dbReference type="EMBL" id="JAMZEC010000001">
    <property type="protein sequence ID" value="MCP2352442.1"/>
    <property type="molecule type" value="Genomic_DNA"/>
</dbReference>
<dbReference type="PANTHER" id="PTHR43297">
    <property type="entry name" value="OLIGOPEPTIDE TRANSPORT ATP-BINDING PROTEIN APPD"/>
    <property type="match status" value="1"/>
</dbReference>
<sequence>MNASLLDVEGLTVFLPVEGEERPVLRDVSLSIAAGEAVGLVGESGSGKSMTARAIVRLLPPGARTEGVIRYRGEDVGSLRGAALRALRTDVAMVFQDPRAHVNPVRTVGDFLTEGLRTHRRLSRRAAEERAVRVLDEVGIAAGARRLRQYPHELSGGLLQRVMIAAALLAEPRLLLADEPTTALDVTTQAEVMALLDELRRERELALLFITHDLELAAAVCDRTAVMYAGRVMEVRASALLHDDPLHPYTAALAAARPSLARRADRLPATPGRPLSAFEAPPGCAFGPRCAHARDACHERRPELLPLAGGQAACARAEELRGLLRDRNGKPVVSHDHA</sequence>
<gene>
    <name evidence="9" type="ORF">HD595_008564</name>
</gene>
<dbReference type="InterPro" id="IPR003439">
    <property type="entry name" value="ABC_transporter-like_ATP-bd"/>
</dbReference>
<dbReference type="SMART" id="SM00382">
    <property type="entry name" value="AAA"/>
    <property type="match status" value="1"/>
</dbReference>
<dbReference type="Gene3D" id="3.40.50.300">
    <property type="entry name" value="P-loop containing nucleotide triphosphate hydrolases"/>
    <property type="match status" value="1"/>
</dbReference>
<evidence type="ECO:0000313" key="9">
    <source>
        <dbReference type="EMBL" id="MCP2352442.1"/>
    </source>
</evidence>
<keyword evidence="3" id="KW-0813">Transport</keyword>
<evidence type="ECO:0000256" key="5">
    <source>
        <dbReference type="ARBA" id="ARBA00022741"/>
    </source>
</evidence>
<keyword evidence="4" id="KW-1003">Cell membrane</keyword>
<dbReference type="InterPro" id="IPR013563">
    <property type="entry name" value="Oligopep_ABC_C"/>
</dbReference>
<evidence type="ECO:0000256" key="6">
    <source>
        <dbReference type="ARBA" id="ARBA00022840"/>
    </source>
</evidence>
<dbReference type="SUPFAM" id="SSF52540">
    <property type="entry name" value="P-loop containing nucleoside triphosphate hydrolases"/>
    <property type="match status" value="1"/>
</dbReference>
<reference evidence="9 10" key="1">
    <citation type="submission" date="2022-06" db="EMBL/GenBank/DDBJ databases">
        <title>Sequencing the genomes of 1000 actinobacteria strains.</title>
        <authorList>
            <person name="Klenk H.-P."/>
        </authorList>
    </citation>
    <scope>NUCLEOTIDE SEQUENCE [LARGE SCALE GENOMIC DNA]</scope>
    <source>
        <strain evidence="9 10">DSM 44170</strain>
    </source>
</reference>
<evidence type="ECO:0000313" key="10">
    <source>
        <dbReference type="Proteomes" id="UP001320766"/>
    </source>
</evidence>
<evidence type="ECO:0000256" key="7">
    <source>
        <dbReference type="ARBA" id="ARBA00023136"/>
    </source>
</evidence>
<dbReference type="InterPro" id="IPR050388">
    <property type="entry name" value="ABC_Ni/Peptide_Import"/>
</dbReference>
<proteinExistence type="inferred from homology"/>
<comment type="caution">
    <text evidence="9">The sequence shown here is derived from an EMBL/GenBank/DDBJ whole genome shotgun (WGS) entry which is preliminary data.</text>
</comment>
<comment type="subcellular location">
    <subcellularLocation>
        <location evidence="1">Cell membrane</location>
        <topology evidence="1">Peripheral membrane protein</topology>
    </subcellularLocation>
</comment>
<keyword evidence="5" id="KW-0547">Nucleotide-binding</keyword>
<keyword evidence="6 9" id="KW-0067">ATP-binding</keyword>
<accession>A0ABT1KEK2</accession>
<dbReference type="PANTHER" id="PTHR43297:SF2">
    <property type="entry name" value="DIPEPTIDE TRANSPORT ATP-BINDING PROTEIN DPPD"/>
    <property type="match status" value="1"/>
</dbReference>
<dbReference type="NCBIfam" id="TIGR01727">
    <property type="entry name" value="oligo_HPY"/>
    <property type="match status" value="1"/>
</dbReference>
<feature type="domain" description="ABC transporter" evidence="8">
    <location>
        <begin position="6"/>
        <end position="254"/>
    </location>
</feature>
<evidence type="ECO:0000256" key="2">
    <source>
        <dbReference type="ARBA" id="ARBA00005417"/>
    </source>
</evidence>
<keyword evidence="10" id="KW-1185">Reference proteome</keyword>
<dbReference type="Proteomes" id="UP001320766">
    <property type="component" value="Unassembled WGS sequence"/>
</dbReference>
<name>A0ABT1KEK2_9ACTN</name>
<keyword evidence="7" id="KW-0472">Membrane</keyword>
<evidence type="ECO:0000256" key="3">
    <source>
        <dbReference type="ARBA" id="ARBA00022448"/>
    </source>
</evidence>
<dbReference type="RefSeq" id="WP_253779847.1">
    <property type="nucleotide sequence ID" value="NZ_BAAAVE010000027.1"/>
</dbReference>
<evidence type="ECO:0000259" key="8">
    <source>
        <dbReference type="PROSITE" id="PS50893"/>
    </source>
</evidence>
<dbReference type="Pfam" id="PF08352">
    <property type="entry name" value="oligo_HPY"/>
    <property type="match status" value="1"/>
</dbReference>
<evidence type="ECO:0000256" key="1">
    <source>
        <dbReference type="ARBA" id="ARBA00004202"/>
    </source>
</evidence>
<organism evidence="9 10">
    <name type="scientific">Nonomuraea roseoviolacea subsp. carminata</name>
    <dbReference type="NCBI Taxonomy" id="160689"/>
    <lineage>
        <taxon>Bacteria</taxon>
        <taxon>Bacillati</taxon>
        <taxon>Actinomycetota</taxon>
        <taxon>Actinomycetes</taxon>
        <taxon>Streptosporangiales</taxon>
        <taxon>Streptosporangiaceae</taxon>
        <taxon>Nonomuraea</taxon>
    </lineage>
</organism>
<dbReference type="GO" id="GO:0005524">
    <property type="term" value="F:ATP binding"/>
    <property type="evidence" value="ECO:0007669"/>
    <property type="project" value="UniProtKB-KW"/>
</dbReference>
<dbReference type="PROSITE" id="PS50893">
    <property type="entry name" value="ABC_TRANSPORTER_2"/>
    <property type="match status" value="1"/>
</dbReference>
<comment type="similarity">
    <text evidence="2">Belongs to the ABC transporter superfamily.</text>
</comment>
<evidence type="ECO:0000256" key="4">
    <source>
        <dbReference type="ARBA" id="ARBA00022475"/>
    </source>
</evidence>
<dbReference type="Pfam" id="PF00005">
    <property type="entry name" value="ABC_tran"/>
    <property type="match status" value="1"/>
</dbReference>
<dbReference type="InterPro" id="IPR003593">
    <property type="entry name" value="AAA+_ATPase"/>
</dbReference>
<dbReference type="InterPro" id="IPR027417">
    <property type="entry name" value="P-loop_NTPase"/>
</dbReference>